<comment type="similarity">
    <text evidence="1 14 15">Belongs to the ATPase B chain family.</text>
</comment>
<evidence type="ECO:0000256" key="4">
    <source>
        <dbReference type="ARBA" id="ARBA00022692"/>
    </source>
</evidence>
<comment type="caution">
    <text evidence="17">The sequence shown here is derived from an EMBL/GenBank/DDBJ whole genome shotgun (WGS) entry which is preliminary data.</text>
</comment>
<evidence type="ECO:0000256" key="15">
    <source>
        <dbReference type="RuleBase" id="RU003848"/>
    </source>
</evidence>
<evidence type="ECO:0000313" key="17">
    <source>
        <dbReference type="EMBL" id="KXU36698.1"/>
    </source>
</evidence>
<dbReference type="GO" id="GO:0005886">
    <property type="term" value="C:plasma membrane"/>
    <property type="evidence" value="ECO:0007669"/>
    <property type="project" value="UniProtKB-SubCell"/>
</dbReference>
<keyword evidence="5 14" id="KW-0375">Hydrogen ion transport</keyword>
<evidence type="ECO:0000256" key="6">
    <source>
        <dbReference type="ARBA" id="ARBA00022989"/>
    </source>
</evidence>
<dbReference type="PANTHER" id="PTHR33445:SF2">
    <property type="entry name" value="ATP SYNTHASE SUBUNIT B', CHLOROPLASTIC"/>
    <property type="match status" value="1"/>
</dbReference>
<feature type="coiled-coil region" evidence="16">
    <location>
        <begin position="73"/>
        <end position="130"/>
    </location>
</feature>
<dbReference type="Gene3D" id="6.10.250.1580">
    <property type="match status" value="1"/>
</dbReference>
<proteinExistence type="inferred from homology"/>
<evidence type="ECO:0000256" key="11">
    <source>
        <dbReference type="ARBA" id="ARBA00025614"/>
    </source>
</evidence>
<dbReference type="SUPFAM" id="SSF81573">
    <property type="entry name" value="F1F0 ATP synthase subunit B, membrane domain"/>
    <property type="match status" value="1"/>
</dbReference>
<dbReference type="OrthoDB" id="193321at2"/>
<comment type="subcellular location">
    <subcellularLocation>
        <location evidence="14">Cell membrane</location>
        <topology evidence="14">Single-pass membrane protein</topology>
    </subcellularLocation>
    <subcellularLocation>
        <location evidence="13">Endomembrane system</location>
        <topology evidence="13">Single-pass membrane protein</topology>
    </subcellularLocation>
</comment>
<protein>
    <recommendedName>
        <fullName evidence="14">ATP synthase subunit b</fullName>
    </recommendedName>
    <alternativeName>
        <fullName evidence="14">ATP synthase F(0) sector subunit b</fullName>
    </alternativeName>
    <alternativeName>
        <fullName evidence="14">ATPase subunit I</fullName>
    </alternativeName>
    <alternativeName>
        <fullName evidence="14">F-type ATPase subunit b</fullName>
        <shortName evidence="14">F-ATPase subunit b</shortName>
    </alternativeName>
</protein>
<keyword evidence="2 14" id="KW-0813">Transport</keyword>
<dbReference type="STRING" id="1548208.AXK12_02770"/>
<evidence type="ECO:0000256" key="12">
    <source>
        <dbReference type="ARBA" id="ARBA00026054"/>
    </source>
</evidence>
<evidence type="ECO:0000313" key="18">
    <source>
        <dbReference type="Proteomes" id="UP000071392"/>
    </source>
</evidence>
<accession>A0A139SQ77</accession>
<dbReference type="RefSeq" id="WP_068711134.1">
    <property type="nucleotide sequence ID" value="NZ_LSZP01000020.1"/>
</dbReference>
<keyword evidence="6 14" id="KW-1133">Transmembrane helix</keyword>
<evidence type="ECO:0000256" key="2">
    <source>
        <dbReference type="ARBA" id="ARBA00022448"/>
    </source>
</evidence>
<comment type="subunit">
    <text evidence="14">F-type ATPases have 2 components, F(1) - the catalytic core - and F(0) - the membrane proton channel. F(1) has five subunits: alpha(3), beta(3), gamma(1), delta(1), epsilon(1). F(0) has three main subunits: a(1), b(2) and c(10-14). The alpha and beta chains form an alternating ring which encloses part of the gamma chain. F(1) is attached to F(0) by a central stalk formed by the gamma and epsilon chains, while a peripheral stalk is formed by the delta and b chains.</text>
</comment>
<comment type="function">
    <text evidence="10 14">F(1)F(0) ATP synthase produces ATP from ADP in the presence of a proton or sodium gradient. F-type ATPases consist of two structural domains, F(1) containing the extramembraneous catalytic core and F(0) containing the membrane proton channel, linked together by a central stalk and a peripheral stalk. During catalysis, ATP synthesis in the catalytic domain of F(1) is coupled via a rotary mechanism of the central stalk subunits to proton translocation.</text>
</comment>
<dbReference type="PANTHER" id="PTHR33445">
    <property type="entry name" value="ATP SYNTHASE SUBUNIT B', CHLOROPLASTIC"/>
    <property type="match status" value="1"/>
</dbReference>
<evidence type="ECO:0000256" key="7">
    <source>
        <dbReference type="ARBA" id="ARBA00023065"/>
    </source>
</evidence>
<dbReference type="GO" id="GO:0046961">
    <property type="term" value="F:proton-transporting ATPase activity, rotational mechanism"/>
    <property type="evidence" value="ECO:0007669"/>
    <property type="project" value="TreeGrafter"/>
</dbReference>
<dbReference type="HAMAP" id="MF_01398">
    <property type="entry name" value="ATP_synth_b_bprime"/>
    <property type="match status" value="1"/>
</dbReference>
<evidence type="ECO:0000256" key="14">
    <source>
        <dbReference type="HAMAP-Rule" id="MF_01398"/>
    </source>
</evidence>
<keyword evidence="8 14" id="KW-0472">Membrane</keyword>
<evidence type="ECO:0000256" key="10">
    <source>
        <dbReference type="ARBA" id="ARBA00025198"/>
    </source>
</evidence>
<dbReference type="Proteomes" id="UP000071392">
    <property type="component" value="Unassembled WGS sequence"/>
</dbReference>
<name>A0A139SQ77_9BACT</name>
<comment type="function">
    <text evidence="11">Component of the F(0) channel, it forms part of the peripheral stalk, linking F(1) to F(0). The b'-subunit is a diverged and duplicated form of b found in plants and photosynthetic bacteria.</text>
</comment>
<dbReference type="GO" id="GO:0046933">
    <property type="term" value="F:proton-transporting ATP synthase activity, rotational mechanism"/>
    <property type="evidence" value="ECO:0007669"/>
    <property type="project" value="UniProtKB-UniRule"/>
</dbReference>
<keyword evidence="14" id="KW-1003">Cell membrane</keyword>
<feature type="transmembrane region" description="Helical" evidence="14">
    <location>
        <begin position="34"/>
        <end position="52"/>
    </location>
</feature>
<dbReference type="InterPro" id="IPR028987">
    <property type="entry name" value="ATP_synth_B-like_membr_sf"/>
</dbReference>
<keyword evidence="16" id="KW-0175">Coiled coil</keyword>
<keyword evidence="9 14" id="KW-0066">ATP synthesis</keyword>
<keyword evidence="3 14" id="KW-0138">CF(0)</keyword>
<dbReference type="CDD" id="cd06503">
    <property type="entry name" value="ATP-synt_Fo_b"/>
    <property type="match status" value="1"/>
</dbReference>
<gene>
    <name evidence="14" type="primary">atpF</name>
    <name evidence="17" type="ORF">AXK12_02770</name>
</gene>
<evidence type="ECO:0000256" key="5">
    <source>
        <dbReference type="ARBA" id="ARBA00022781"/>
    </source>
</evidence>
<keyword evidence="7 14" id="KW-0406">Ion transport</keyword>
<dbReference type="GO" id="GO:0012505">
    <property type="term" value="C:endomembrane system"/>
    <property type="evidence" value="ECO:0007669"/>
    <property type="project" value="UniProtKB-SubCell"/>
</dbReference>
<keyword evidence="18" id="KW-1185">Reference proteome</keyword>
<reference evidence="17 18" key="1">
    <citation type="submission" date="2016-02" db="EMBL/GenBank/DDBJ databases">
        <authorList>
            <person name="Wen L."/>
            <person name="He K."/>
            <person name="Yang H."/>
        </authorList>
    </citation>
    <scope>NUCLEOTIDE SEQUENCE [LARGE SCALE GENOMIC DNA]</scope>
    <source>
        <strain evidence="17 18">CV41</strain>
    </source>
</reference>
<evidence type="ECO:0000256" key="1">
    <source>
        <dbReference type="ARBA" id="ARBA00005513"/>
    </source>
</evidence>
<dbReference type="GO" id="GO:0045259">
    <property type="term" value="C:proton-transporting ATP synthase complex"/>
    <property type="evidence" value="ECO:0007669"/>
    <property type="project" value="UniProtKB-KW"/>
</dbReference>
<dbReference type="AlphaFoldDB" id="A0A139SQ77"/>
<dbReference type="InterPro" id="IPR002146">
    <property type="entry name" value="ATP_synth_b/b'su_bac/chlpt"/>
</dbReference>
<dbReference type="InterPro" id="IPR005864">
    <property type="entry name" value="ATP_synth_F0_bsu_bac"/>
</dbReference>
<evidence type="ECO:0000256" key="16">
    <source>
        <dbReference type="SAM" id="Coils"/>
    </source>
</evidence>
<evidence type="ECO:0000256" key="8">
    <source>
        <dbReference type="ARBA" id="ARBA00023136"/>
    </source>
</evidence>
<dbReference type="Pfam" id="PF00430">
    <property type="entry name" value="ATP-synt_B"/>
    <property type="match status" value="1"/>
</dbReference>
<sequence>MLPLLLAVSDAAAQATDAAPGMIETFGLESKFVIMQAISFLILFAVIYKFGIKPTLSTMEQRNAKIESGLKYAEEMREKLTASQRESAEIVQNAQVKAGDIINEARTTAKDFLEKQTQEATQKANDLLTKAQQAIELERLKTIAQAREEISRLVIATTERVLAKQLSDADRAAYNESATRELNIV</sequence>
<dbReference type="InterPro" id="IPR050059">
    <property type="entry name" value="ATP_synthase_B_chain"/>
</dbReference>
<evidence type="ECO:0000256" key="3">
    <source>
        <dbReference type="ARBA" id="ARBA00022547"/>
    </source>
</evidence>
<dbReference type="NCBIfam" id="TIGR01144">
    <property type="entry name" value="ATP_synt_b"/>
    <property type="match status" value="1"/>
</dbReference>
<organism evidence="17 18">
    <name type="scientific">Cephaloticoccus capnophilus</name>
    <dbReference type="NCBI Taxonomy" id="1548208"/>
    <lineage>
        <taxon>Bacteria</taxon>
        <taxon>Pseudomonadati</taxon>
        <taxon>Verrucomicrobiota</taxon>
        <taxon>Opitutia</taxon>
        <taxon>Opitutales</taxon>
        <taxon>Opitutaceae</taxon>
        <taxon>Cephaloticoccus</taxon>
    </lineage>
</organism>
<dbReference type="EMBL" id="LSZP01000020">
    <property type="protein sequence ID" value="KXU36698.1"/>
    <property type="molecule type" value="Genomic_DNA"/>
</dbReference>
<keyword evidence="4 14" id="KW-0812">Transmembrane</keyword>
<evidence type="ECO:0000256" key="13">
    <source>
        <dbReference type="ARBA" id="ARBA00037847"/>
    </source>
</evidence>
<evidence type="ECO:0000256" key="9">
    <source>
        <dbReference type="ARBA" id="ARBA00023310"/>
    </source>
</evidence>
<comment type="subunit">
    <text evidence="12">F-type ATPases have 2 components, F(1) - the catalytic core - and F(0) - the membrane proton channel. F(1) has five subunits: alpha(3), beta(3), gamma(1), delta(1), epsilon(1). F(0) has four main subunits: a(1), b(2) and c(10-14). The alpha and beta chains form an alternating ring which encloses part of the gamma chain. F(1) is attached to F(0) by a central stalk formed by the gamma and epsilon chains, while a peripheral stalk is formed by the delta and b chains.</text>
</comment>